<keyword evidence="1" id="KW-0732">Signal</keyword>
<accession>A0A4Y8WBJ0</accession>
<feature type="signal peptide" evidence="1">
    <location>
        <begin position="1"/>
        <end position="22"/>
    </location>
</feature>
<dbReference type="EMBL" id="SATR01000033">
    <property type="protein sequence ID" value="TFH90174.1"/>
    <property type="molecule type" value="Genomic_DNA"/>
</dbReference>
<keyword evidence="3" id="KW-1185">Reference proteome</keyword>
<name>A0A4Y8WBJ0_9VIBR</name>
<gene>
    <name evidence="2" type="ORF">ELS82_18130</name>
</gene>
<dbReference type="Proteomes" id="UP000297753">
    <property type="component" value="Unassembled WGS sequence"/>
</dbReference>
<reference evidence="2 3" key="1">
    <citation type="submission" date="2019-01" db="EMBL/GenBank/DDBJ databases">
        <title>Vibrio BEI176 sp. nov, a marine bacterium isolated from China: eastern marignal seas.</title>
        <authorList>
            <person name="Li B."/>
        </authorList>
    </citation>
    <scope>NUCLEOTIDE SEQUENCE [LARGE SCALE GENOMIC DNA]</scope>
    <source>
        <strain evidence="2 3">BEI176</strain>
    </source>
</reference>
<evidence type="ECO:0000313" key="2">
    <source>
        <dbReference type="EMBL" id="TFH90174.1"/>
    </source>
</evidence>
<proteinExistence type="predicted"/>
<evidence type="ECO:0000313" key="3">
    <source>
        <dbReference type="Proteomes" id="UP000297753"/>
    </source>
</evidence>
<dbReference type="RefSeq" id="WP_134836728.1">
    <property type="nucleotide sequence ID" value="NZ_SATR01000033.1"/>
</dbReference>
<organism evidence="2 3">
    <name type="scientific">Vibrio ouci</name>
    <dbReference type="NCBI Taxonomy" id="2499078"/>
    <lineage>
        <taxon>Bacteria</taxon>
        <taxon>Pseudomonadati</taxon>
        <taxon>Pseudomonadota</taxon>
        <taxon>Gammaproteobacteria</taxon>
        <taxon>Vibrionales</taxon>
        <taxon>Vibrionaceae</taxon>
        <taxon>Vibrio</taxon>
    </lineage>
</organism>
<sequence>MTTIKHFIVTAMFLLTATGGTAGEVSFSLTIDKLRLLGDEVKRDKPLQQRDFVNSQFEIN</sequence>
<comment type="caution">
    <text evidence="2">The sequence shown here is derived from an EMBL/GenBank/DDBJ whole genome shotgun (WGS) entry which is preliminary data.</text>
</comment>
<dbReference type="AlphaFoldDB" id="A0A4Y8WBJ0"/>
<feature type="chain" id="PRO_5021454162" evidence="1">
    <location>
        <begin position="23"/>
        <end position="60"/>
    </location>
</feature>
<evidence type="ECO:0000256" key="1">
    <source>
        <dbReference type="SAM" id="SignalP"/>
    </source>
</evidence>
<protein>
    <submittedName>
        <fullName evidence="2">Uncharacterized protein</fullName>
    </submittedName>
</protein>